<dbReference type="EMBL" id="NXLV01000003">
    <property type="protein sequence ID" value="RDU71486.1"/>
    <property type="molecule type" value="Genomic_DNA"/>
</dbReference>
<dbReference type="RefSeq" id="WP_115569197.1">
    <property type="nucleotide sequence ID" value="NZ_NXLV01000003.1"/>
</dbReference>
<gene>
    <name evidence="1" type="ORF">CQA58_02775</name>
</gene>
<comment type="caution">
    <text evidence="1">The sequence shown here is derived from an EMBL/GenBank/DDBJ whole genome shotgun (WGS) entry which is preliminary data.</text>
</comment>
<evidence type="ECO:0008006" key="3">
    <source>
        <dbReference type="Google" id="ProtNLM"/>
    </source>
</evidence>
<organism evidence="1 2">
    <name type="scientific">Helicobacter brantae</name>
    <dbReference type="NCBI Taxonomy" id="375927"/>
    <lineage>
        <taxon>Bacteria</taxon>
        <taxon>Pseudomonadati</taxon>
        <taxon>Campylobacterota</taxon>
        <taxon>Epsilonproteobacteria</taxon>
        <taxon>Campylobacterales</taxon>
        <taxon>Helicobacteraceae</taxon>
        <taxon>Helicobacter</taxon>
    </lineage>
</organism>
<dbReference type="OrthoDB" id="5328482at2"/>
<proteinExistence type="predicted"/>
<evidence type="ECO:0000313" key="2">
    <source>
        <dbReference type="Proteomes" id="UP000257045"/>
    </source>
</evidence>
<accession>A0A3D8J2P5</accession>
<protein>
    <recommendedName>
        <fullName evidence="3">Outer membrane protein beta-barrel domain-containing protein</fullName>
    </recommendedName>
</protein>
<sequence>MLGIEANLGNDSLIMQSNLATDFINHSISTDNFSFDGGIKLGYQYYFDKEALGVKQAYGMSASLYIGAGVPISGETYAKFIPQDPSDPQDASYIFKASYLPIKVGLDIKFLWDFLESGEHTLGLSAGIGYRFSYYKNTEAILGNSYGEVASEVNTSNAYDDMMIHAFLPQLGLHYYCGSHQFEINCKFGVAYSGATEGDMLRAFAGGDEIAYKIKIKSSDYLSLGYSYLF</sequence>
<keyword evidence="2" id="KW-1185">Reference proteome</keyword>
<dbReference type="Proteomes" id="UP000257045">
    <property type="component" value="Unassembled WGS sequence"/>
</dbReference>
<reference evidence="1 2" key="1">
    <citation type="submission" date="2018-04" db="EMBL/GenBank/DDBJ databases">
        <title>Novel Campyloabacter and Helicobacter Species and Strains.</title>
        <authorList>
            <person name="Mannion A.J."/>
            <person name="Shen Z."/>
            <person name="Fox J.G."/>
        </authorList>
    </citation>
    <scope>NUCLEOTIDE SEQUENCE [LARGE SCALE GENOMIC DNA]</scope>
    <source>
        <strain evidence="1 2">MIT 04-9366</strain>
    </source>
</reference>
<evidence type="ECO:0000313" key="1">
    <source>
        <dbReference type="EMBL" id="RDU71486.1"/>
    </source>
</evidence>
<dbReference type="AlphaFoldDB" id="A0A3D8J2P5"/>
<name>A0A3D8J2P5_9HELI</name>